<dbReference type="OrthoDB" id="9803508at2"/>
<accession>H7ENJ0</accession>
<organism evidence="1 2">
    <name type="scientific">Treponema saccharophilum DSM 2985</name>
    <dbReference type="NCBI Taxonomy" id="907348"/>
    <lineage>
        <taxon>Bacteria</taxon>
        <taxon>Pseudomonadati</taxon>
        <taxon>Spirochaetota</taxon>
        <taxon>Spirochaetia</taxon>
        <taxon>Spirochaetales</taxon>
        <taxon>Treponemataceae</taxon>
        <taxon>Treponema</taxon>
    </lineage>
</organism>
<sequence length="324" mass="36541">MDIGKFKTEEEYVSQMRTGALLNPRIDSTFKALFTQPTKESRAALHSFLEAATEEKIKSFELTANDAPVSYNGQRNVSYDIACVLDDGRIAEIEMQAFDQQYDYGKRAEYHVARLETTYLEKGDDWQSAPVVFQITVLNFHYTPKNKNAINRYAMRTKDGLELSNTLNVVFIELPKISKREKTIDTNSKLENWALFLKDADNPKKQEFIQNLTSKEDGLMQAKKSLSNISKNKELWIAQWKQESFERDIRSGLNAAMQQGIAQGLQQGLQQGIAQGLQQGIAQGMTQGIQQGITQVAKNMLSTGIPLEQISKLTGLSETELQSL</sequence>
<protein>
    <recommendedName>
        <fullName evidence="3">Rpn family recombination-promoting nuclease/putative transposase</fullName>
    </recommendedName>
</protein>
<keyword evidence="2" id="KW-1185">Reference proteome</keyword>
<dbReference type="NCBIfam" id="TIGR01784">
    <property type="entry name" value="T_den_put_tspse"/>
    <property type="match status" value="1"/>
</dbReference>
<evidence type="ECO:0008006" key="3">
    <source>
        <dbReference type="Google" id="ProtNLM"/>
    </source>
</evidence>
<dbReference type="Proteomes" id="UP000003571">
    <property type="component" value="Unassembled WGS sequence"/>
</dbReference>
<dbReference type="PATRIC" id="fig|907348.3.peg.2513"/>
<dbReference type="PANTHER" id="PTHR41317">
    <property type="entry name" value="PD-(D_E)XK NUCLEASE FAMILY TRANSPOSASE"/>
    <property type="match status" value="1"/>
</dbReference>
<dbReference type="STRING" id="907348.TresaDRAFT_0743"/>
<gene>
    <name evidence="1" type="ORF">TresaDRAFT_0743</name>
</gene>
<name>H7ENJ0_9SPIR</name>
<dbReference type="GO" id="GO:0003774">
    <property type="term" value="F:cytoskeletal motor activity"/>
    <property type="evidence" value="ECO:0007669"/>
    <property type="project" value="InterPro"/>
</dbReference>
<dbReference type="Pfam" id="PF12784">
    <property type="entry name" value="PDDEXK_2"/>
    <property type="match status" value="1"/>
</dbReference>
<dbReference type="InterPro" id="IPR010106">
    <property type="entry name" value="RpnA"/>
</dbReference>
<dbReference type="AlphaFoldDB" id="H7ENJ0"/>
<dbReference type="eggNOG" id="COG5464">
    <property type="taxonomic scope" value="Bacteria"/>
</dbReference>
<dbReference type="PANTHER" id="PTHR41317:SF1">
    <property type="entry name" value="PD-(D_E)XK NUCLEASE FAMILY TRANSPOSASE"/>
    <property type="match status" value="1"/>
</dbReference>
<dbReference type="GO" id="GO:0071973">
    <property type="term" value="P:bacterial-type flagellum-dependent cell motility"/>
    <property type="evidence" value="ECO:0007669"/>
    <property type="project" value="InterPro"/>
</dbReference>
<reference evidence="1 2" key="1">
    <citation type="submission" date="2011-09" db="EMBL/GenBank/DDBJ databases">
        <title>The draft genome of Treponema saccharophilum DSM 2985.</title>
        <authorList>
            <consortium name="US DOE Joint Genome Institute (JGI-PGF)"/>
            <person name="Lucas S."/>
            <person name="Copeland A."/>
            <person name="Lapidus A."/>
            <person name="Glavina del Rio T."/>
            <person name="Dalin E."/>
            <person name="Tice H."/>
            <person name="Bruce D."/>
            <person name="Goodwin L."/>
            <person name="Pitluck S."/>
            <person name="Peters L."/>
            <person name="Kyrpides N."/>
            <person name="Mavromatis K."/>
            <person name="Ivanova N."/>
            <person name="Markowitz V."/>
            <person name="Cheng J.-F."/>
            <person name="Hugenholtz P."/>
            <person name="Woyke T."/>
            <person name="Wu D."/>
            <person name="Gronow S."/>
            <person name="Wellnitz S."/>
            <person name="Brambilla E."/>
            <person name="Klenk H.-P."/>
            <person name="Eisen J.A."/>
        </authorList>
    </citation>
    <scope>NUCLEOTIDE SEQUENCE [LARGE SCALE GENOMIC DNA]</scope>
    <source>
        <strain evidence="1 2">DSM 2985</strain>
    </source>
</reference>
<evidence type="ECO:0000313" key="2">
    <source>
        <dbReference type="Proteomes" id="UP000003571"/>
    </source>
</evidence>
<dbReference type="InterPro" id="IPR000563">
    <property type="entry name" value="Flag_FliH"/>
</dbReference>
<dbReference type="PRINTS" id="PR01003">
    <property type="entry name" value="FLGFLIH"/>
</dbReference>
<proteinExistence type="predicted"/>
<evidence type="ECO:0000313" key="1">
    <source>
        <dbReference type="EMBL" id="EIC00918.1"/>
    </source>
</evidence>
<comment type="caution">
    <text evidence="1">The sequence shown here is derived from an EMBL/GenBank/DDBJ whole genome shotgun (WGS) entry which is preliminary data.</text>
</comment>
<dbReference type="GO" id="GO:0009288">
    <property type="term" value="C:bacterial-type flagellum"/>
    <property type="evidence" value="ECO:0007669"/>
    <property type="project" value="InterPro"/>
</dbReference>
<dbReference type="EMBL" id="AGRW01000053">
    <property type="protein sequence ID" value="EIC00918.1"/>
    <property type="molecule type" value="Genomic_DNA"/>
</dbReference>
<dbReference type="RefSeq" id="WP_002706088.1">
    <property type="nucleotide sequence ID" value="NZ_AGRW01000053.1"/>
</dbReference>